<evidence type="ECO:0000313" key="1">
    <source>
        <dbReference type="EMBL" id="SFF65715.1"/>
    </source>
</evidence>
<keyword evidence="2" id="KW-1185">Reference proteome</keyword>
<accession>A0A1I2KFA5</accession>
<evidence type="ECO:0000313" key="2">
    <source>
        <dbReference type="Proteomes" id="UP000199116"/>
    </source>
</evidence>
<dbReference type="AlphaFoldDB" id="A0A1I2KFA5"/>
<sequence>MAKENNKKRKKDKLSEADIERMELLQRANEKVGKQLSINTEKGNLEEVDELRELIGKEFEDPEEKYNIYYRGIRRLLMDFLPKGQEFKEARDIIYDEKNIFLNLGKKKSDNNGIRKSDGRMTFQPVMNEILDVIVQWVSESQNPFDLYREFYELNERHGYGHEKYDKTSLSIAKSMYNLSEKDQDLD</sequence>
<name>A0A1I2KFA5_9FLAO</name>
<gene>
    <name evidence="1" type="ORF">SAMN04488033_10384</name>
</gene>
<dbReference type="RefSeq" id="WP_075324792.1">
    <property type="nucleotide sequence ID" value="NZ_FOOH01000003.1"/>
</dbReference>
<reference evidence="2" key="1">
    <citation type="submission" date="2016-10" db="EMBL/GenBank/DDBJ databases">
        <authorList>
            <person name="Varghese N."/>
            <person name="Submissions S."/>
        </authorList>
    </citation>
    <scope>NUCLEOTIDE SEQUENCE [LARGE SCALE GENOMIC DNA]</scope>
    <source>
        <strain evidence="2">DSM 23515</strain>
    </source>
</reference>
<proteinExistence type="predicted"/>
<organism evidence="1 2">
    <name type="scientific">Salegentibacter agarivorans</name>
    <dbReference type="NCBI Taxonomy" id="345907"/>
    <lineage>
        <taxon>Bacteria</taxon>
        <taxon>Pseudomonadati</taxon>
        <taxon>Bacteroidota</taxon>
        <taxon>Flavobacteriia</taxon>
        <taxon>Flavobacteriales</taxon>
        <taxon>Flavobacteriaceae</taxon>
        <taxon>Salegentibacter</taxon>
    </lineage>
</organism>
<dbReference type="Proteomes" id="UP000199116">
    <property type="component" value="Unassembled WGS sequence"/>
</dbReference>
<dbReference type="EMBL" id="FOOH01000003">
    <property type="protein sequence ID" value="SFF65715.1"/>
    <property type="molecule type" value="Genomic_DNA"/>
</dbReference>
<protein>
    <submittedName>
        <fullName evidence="1">Uncharacterized protein</fullName>
    </submittedName>
</protein>